<feature type="transmembrane region" description="Helical" evidence="2">
    <location>
        <begin position="141"/>
        <end position="161"/>
    </location>
</feature>
<evidence type="ECO:0000313" key="3">
    <source>
        <dbReference type="EMBL" id="KAK7082982.1"/>
    </source>
</evidence>
<gene>
    <name evidence="3" type="ORF">SK128_007837</name>
</gene>
<keyword evidence="2" id="KW-1133">Transmembrane helix</keyword>
<evidence type="ECO:0000256" key="2">
    <source>
        <dbReference type="SAM" id="Phobius"/>
    </source>
</evidence>
<evidence type="ECO:0000313" key="4">
    <source>
        <dbReference type="Proteomes" id="UP001381693"/>
    </source>
</evidence>
<organism evidence="3 4">
    <name type="scientific">Halocaridina rubra</name>
    <name type="common">Hawaiian red shrimp</name>
    <dbReference type="NCBI Taxonomy" id="373956"/>
    <lineage>
        <taxon>Eukaryota</taxon>
        <taxon>Metazoa</taxon>
        <taxon>Ecdysozoa</taxon>
        <taxon>Arthropoda</taxon>
        <taxon>Crustacea</taxon>
        <taxon>Multicrustacea</taxon>
        <taxon>Malacostraca</taxon>
        <taxon>Eumalacostraca</taxon>
        <taxon>Eucarida</taxon>
        <taxon>Decapoda</taxon>
        <taxon>Pleocyemata</taxon>
        <taxon>Caridea</taxon>
        <taxon>Atyoidea</taxon>
        <taxon>Atyidae</taxon>
        <taxon>Halocaridina</taxon>
    </lineage>
</organism>
<name>A0AAN8XGJ9_HALRR</name>
<accession>A0AAN8XGJ9</accession>
<protein>
    <submittedName>
        <fullName evidence="3">Uncharacterized protein</fullName>
    </submittedName>
</protein>
<keyword evidence="2" id="KW-0472">Membrane</keyword>
<keyword evidence="2" id="KW-0812">Transmembrane</keyword>
<reference evidence="3 4" key="1">
    <citation type="submission" date="2023-11" db="EMBL/GenBank/DDBJ databases">
        <title>Halocaridina rubra genome assembly.</title>
        <authorList>
            <person name="Smith C."/>
        </authorList>
    </citation>
    <scope>NUCLEOTIDE SEQUENCE [LARGE SCALE GENOMIC DNA]</scope>
    <source>
        <strain evidence="3">EP-1</strain>
        <tissue evidence="3">Whole</tissue>
    </source>
</reference>
<dbReference type="EMBL" id="JAXCGZ010003834">
    <property type="protein sequence ID" value="KAK7082982.1"/>
    <property type="molecule type" value="Genomic_DNA"/>
</dbReference>
<dbReference type="AlphaFoldDB" id="A0AAN8XGJ9"/>
<feature type="region of interest" description="Disordered" evidence="1">
    <location>
        <begin position="31"/>
        <end position="102"/>
    </location>
</feature>
<dbReference type="Proteomes" id="UP001381693">
    <property type="component" value="Unassembled WGS sequence"/>
</dbReference>
<proteinExistence type="predicted"/>
<comment type="caution">
    <text evidence="3">The sequence shown here is derived from an EMBL/GenBank/DDBJ whole genome shotgun (WGS) entry which is preliminary data.</text>
</comment>
<sequence length="232" mass="26088">MEIFCGCIDEAWLHMNKGSNNHYSLLLQDETETDGIGLEEEEEDDDAEADINGMEEEDDDDDEDEDEDEDPVEESDEEEIFSSSKHRTLSHEGANLNGQNHIGGHGNEYRLLNNNDADLKAVIDTPITIWTPTPMSPARRACFIASIMFGILMVATFLWVLPCDVQPCEGDIGMENRDWAVKIEGMGLNGLTSANEHKNKSMAFEREVRDASSFPLSHFHGIKQTFCFILNQ</sequence>
<feature type="compositionally biased region" description="Acidic residues" evidence="1">
    <location>
        <begin position="31"/>
        <end position="80"/>
    </location>
</feature>
<evidence type="ECO:0000256" key="1">
    <source>
        <dbReference type="SAM" id="MobiDB-lite"/>
    </source>
</evidence>
<keyword evidence="4" id="KW-1185">Reference proteome</keyword>